<keyword evidence="4" id="KW-0479">Metal-binding</keyword>
<protein>
    <recommendedName>
        <fullName evidence="10">Fucolectin tachylectin-4 pentraxin-1 domain-containing protein</fullName>
    </recommendedName>
</protein>
<dbReference type="GO" id="GO:0010185">
    <property type="term" value="P:regulation of cellular defense response"/>
    <property type="evidence" value="ECO:0007669"/>
    <property type="project" value="UniProtKB-ARBA"/>
</dbReference>
<name>A0ABD3MV92_9STRA</name>
<feature type="region of interest" description="Disordered" evidence="8">
    <location>
        <begin position="301"/>
        <end position="341"/>
    </location>
</feature>
<feature type="chain" id="PRO_5044848616" description="Fucolectin tachylectin-4 pentraxin-1 domain-containing protein" evidence="9">
    <location>
        <begin position="20"/>
        <end position="952"/>
    </location>
</feature>
<feature type="compositionally biased region" description="Low complexity" evidence="8">
    <location>
        <begin position="112"/>
        <end position="131"/>
    </location>
</feature>
<feature type="domain" description="Fucolectin tachylectin-4 pentraxin-1" evidence="10">
    <location>
        <begin position="188"/>
        <end position="319"/>
    </location>
</feature>
<dbReference type="Gene3D" id="2.60.120.260">
    <property type="entry name" value="Galactose-binding domain-like"/>
    <property type="match status" value="1"/>
</dbReference>
<feature type="compositionally biased region" description="Polar residues" evidence="8">
    <location>
        <begin position="141"/>
        <end position="151"/>
    </location>
</feature>
<feature type="compositionally biased region" description="Polar residues" evidence="8">
    <location>
        <begin position="301"/>
        <end position="320"/>
    </location>
</feature>
<keyword evidence="7" id="KW-1015">Disulfide bond</keyword>
<dbReference type="EMBL" id="JALLPJ020001357">
    <property type="protein sequence ID" value="KAL3767870.1"/>
    <property type="molecule type" value="Genomic_DNA"/>
</dbReference>
<reference evidence="11 12" key="1">
    <citation type="submission" date="2024-10" db="EMBL/GenBank/DDBJ databases">
        <title>Updated reference genomes for cyclostephanoid diatoms.</title>
        <authorList>
            <person name="Roberts W.R."/>
            <person name="Alverson A.J."/>
        </authorList>
    </citation>
    <scope>NUCLEOTIDE SEQUENCE [LARGE SCALE GENOMIC DNA]</scope>
    <source>
        <strain evidence="11 12">AJA010-31</strain>
    </source>
</reference>
<feature type="compositionally biased region" description="Low complexity" evidence="8">
    <location>
        <begin position="53"/>
        <end position="72"/>
    </location>
</feature>
<comment type="caution">
    <text evidence="11">The sequence shown here is derived from an EMBL/GenBank/DDBJ whole genome shotgun (WGS) entry which is preliminary data.</text>
</comment>
<feature type="compositionally biased region" description="Polar residues" evidence="8">
    <location>
        <begin position="332"/>
        <end position="341"/>
    </location>
</feature>
<keyword evidence="12" id="KW-1185">Reference proteome</keyword>
<evidence type="ECO:0000256" key="5">
    <source>
        <dbReference type="ARBA" id="ARBA00022734"/>
    </source>
</evidence>
<dbReference type="AlphaFoldDB" id="A0ABD3MV92"/>
<gene>
    <name evidence="11" type="ORF">ACHAWO_013689</name>
</gene>
<sequence length="952" mass="105466">MMKIVFVNCLVYFCACVKAERPDRRLEPAISFGTDQHDIADGEAGLNSTLLFQSTSPQPSQSITPSSPIESSATMSPIVSTGSNSKADAPSTQPSESPSMNPTVELPYPSGTPSESPSLSPVTSSPTDLPSNNPSIPPGSTPSFQSSQVPSYSMSPTIDCSAIVARLKIQATTGEHLQMFEVQVYSHKINVALGGIASQSTTYKGNERFAASKAIDGDNSTFSHTGDTNAYWQVDLGQSRRVHKVIIVNRYCSSDPLCLCRLSYANLILLDDAGGIITTRALGNTCGKLLVDESFKLSCPSGTPSENPSLSPVTSSPTDLPSSNPSISPSSTLTDQSSAIPSFQPSQLPSYIPTKIPSVHPSVSPTFRPSKPPTLLPTVTQNMECLSIYSIVEDLQKEMASKATKQAKRKSNEPTPAPIRSSKSVKEESFFCNQIKHWYSGDHPRYDVQTIASVPANETDAEYPVAIKIGKESSETSAVVIGLAQSAFRSEVNIIDAVINGTAYYPSSRRASLQQDQRYTISAWQGDKELSVRVRSVATNSAVVELNYDNAVPNDSMTNLILCGYQGWFAFPGDGAPIDKWKHWFSKDPILNDLTVEMYPSVDEYDDEDLSISAIKMRDGSYAKFYSAARANVVKKHFEWMRDYGISGVFHMRFMEDIDKKNNHDWKTMVLRNVRDAAEFTGRVFAVSYNIAGNSLDDGVLDDLMKDWKSLVDKEHITSSSSYLHHNGLPVLRIYGIGFKAVNVSNANKMLQLIEWFKTIAEPKYRVFLVGGVPSRWRDLTGDSRTAPIWRDVYESLDGIHPWHVGRWSSISYFDWWYNNRIARDAARCAELGILYMPTMWPGFSWKNLKGDEQYNEIPRLGGNFMWRQAYNYVKNDHVSSIWMAQFDEVDEGTAIFKVAPTQQEVPAEGKWLSLDVDGIKLPNDWYLRLCGEAQKMLRGEILLTDTIPISP</sequence>
<proteinExistence type="inferred from homology"/>
<feature type="compositionally biased region" description="Low complexity" evidence="8">
    <location>
        <begin position="321"/>
        <end position="331"/>
    </location>
</feature>
<evidence type="ECO:0000256" key="6">
    <source>
        <dbReference type="ARBA" id="ARBA00022837"/>
    </source>
</evidence>
<comment type="subunit">
    <text evidence="3">Homotrimer.</text>
</comment>
<dbReference type="GO" id="GO:0001868">
    <property type="term" value="P:regulation of complement activation, lectin pathway"/>
    <property type="evidence" value="ECO:0007669"/>
    <property type="project" value="UniProtKB-ARBA"/>
</dbReference>
<dbReference type="InterPro" id="IPR006585">
    <property type="entry name" value="FTP1"/>
</dbReference>
<dbReference type="GO" id="GO:0042806">
    <property type="term" value="F:fucose binding"/>
    <property type="evidence" value="ECO:0007669"/>
    <property type="project" value="UniProtKB-ARBA"/>
</dbReference>
<dbReference type="PANTHER" id="PTHR45713">
    <property type="entry name" value="FTP DOMAIN-CONTAINING PROTEIN"/>
    <property type="match status" value="1"/>
</dbReference>
<feature type="region of interest" description="Disordered" evidence="8">
    <location>
        <begin position="52"/>
        <end position="151"/>
    </location>
</feature>
<evidence type="ECO:0000256" key="1">
    <source>
        <dbReference type="ARBA" id="ARBA00002219"/>
    </source>
</evidence>
<dbReference type="Pfam" id="PF00754">
    <property type="entry name" value="F5_F8_type_C"/>
    <property type="match status" value="1"/>
</dbReference>
<evidence type="ECO:0000259" key="10">
    <source>
        <dbReference type="SMART" id="SM00607"/>
    </source>
</evidence>
<evidence type="ECO:0000313" key="12">
    <source>
        <dbReference type="Proteomes" id="UP001530400"/>
    </source>
</evidence>
<comment type="similarity">
    <text evidence="2">Belongs to the fucolectin family.</text>
</comment>
<evidence type="ECO:0000256" key="8">
    <source>
        <dbReference type="SAM" id="MobiDB-lite"/>
    </source>
</evidence>
<dbReference type="SUPFAM" id="SSF49785">
    <property type="entry name" value="Galactose-binding domain-like"/>
    <property type="match status" value="1"/>
</dbReference>
<dbReference type="InterPro" id="IPR008979">
    <property type="entry name" value="Galactose-bd-like_sf"/>
</dbReference>
<feature type="region of interest" description="Disordered" evidence="8">
    <location>
        <begin position="400"/>
        <end position="424"/>
    </location>
</feature>
<keyword evidence="9" id="KW-0732">Signal</keyword>
<accession>A0ABD3MV92</accession>
<evidence type="ECO:0000256" key="2">
    <source>
        <dbReference type="ARBA" id="ARBA00010147"/>
    </source>
</evidence>
<dbReference type="GO" id="GO:0046872">
    <property type="term" value="F:metal ion binding"/>
    <property type="evidence" value="ECO:0007669"/>
    <property type="project" value="UniProtKB-KW"/>
</dbReference>
<evidence type="ECO:0000313" key="11">
    <source>
        <dbReference type="EMBL" id="KAL3767870.1"/>
    </source>
</evidence>
<organism evidence="11 12">
    <name type="scientific">Cyclotella atomus</name>
    <dbReference type="NCBI Taxonomy" id="382360"/>
    <lineage>
        <taxon>Eukaryota</taxon>
        <taxon>Sar</taxon>
        <taxon>Stramenopiles</taxon>
        <taxon>Ochrophyta</taxon>
        <taxon>Bacillariophyta</taxon>
        <taxon>Coscinodiscophyceae</taxon>
        <taxon>Thalassiosirophycidae</taxon>
        <taxon>Stephanodiscales</taxon>
        <taxon>Stephanodiscaceae</taxon>
        <taxon>Cyclotella</taxon>
    </lineage>
</organism>
<dbReference type="PANTHER" id="PTHR45713:SF6">
    <property type="entry name" value="F5_8 TYPE C DOMAIN-CONTAINING PROTEIN"/>
    <property type="match status" value="1"/>
</dbReference>
<dbReference type="Gene3D" id="3.20.20.80">
    <property type="entry name" value="Glycosidases"/>
    <property type="match status" value="1"/>
</dbReference>
<feature type="signal peptide" evidence="9">
    <location>
        <begin position="1"/>
        <end position="19"/>
    </location>
</feature>
<feature type="compositionally biased region" description="Polar residues" evidence="8">
    <location>
        <begin position="73"/>
        <end position="102"/>
    </location>
</feature>
<keyword evidence="6" id="KW-0106">Calcium</keyword>
<dbReference type="CDD" id="cd11576">
    <property type="entry name" value="GH99_GH71_like_2"/>
    <property type="match status" value="1"/>
</dbReference>
<keyword evidence="5" id="KW-0430">Lectin</keyword>
<dbReference type="InterPro" id="IPR000421">
    <property type="entry name" value="FA58C"/>
</dbReference>
<comment type="function">
    <text evidence="1">Acts as a defensive agent. Recognizes blood group fucosylated oligosaccharides including A, B, H and Lewis B-type antigens. Does not recognize Lewis A antigen and has low affinity for monovalent haptens.</text>
</comment>
<evidence type="ECO:0000256" key="7">
    <source>
        <dbReference type="ARBA" id="ARBA00023157"/>
    </source>
</evidence>
<evidence type="ECO:0000256" key="9">
    <source>
        <dbReference type="SAM" id="SignalP"/>
    </source>
</evidence>
<evidence type="ECO:0000256" key="3">
    <source>
        <dbReference type="ARBA" id="ARBA00011233"/>
    </source>
</evidence>
<dbReference type="InterPro" id="IPR051941">
    <property type="entry name" value="BG_Antigen-Binding_Lectin"/>
</dbReference>
<evidence type="ECO:0000256" key="4">
    <source>
        <dbReference type="ARBA" id="ARBA00022723"/>
    </source>
</evidence>
<dbReference type="SMART" id="SM00607">
    <property type="entry name" value="FTP"/>
    <property type="match status" value="1"/>
</dbReference>
<dbReference type="Proteomes" id="UP001530400">
    <property type="component" value="Unassembled WGS sequence"/>
</dbReference>